<protein>
    <submittedName>
        <fullName evidence="1">Uncharacterized protein</fullName>
    </submittedName>
</protein>
<dbReference type="AlphaFoldDB" id="A0A5E4NP93"/>
<evidence type="ECO:0000313" key="1">
    <source>
        <dbReference type="EMBL" id="VVC43236.1"/>
    </source>
</evidence>
<organism evidence="1 2">
    <name type="scientific">Cinara cedri</name>
    <dbReference type="NCBI Taxonomy" id="506608"/>
    <lineage>
        <taxon>Eukaryota</taxon>
        <taxon>Metazoa</taxon>
        <taxon>Ecdysozoa</taxon>
        <taxon>Arthropoda</taxon>
        <taxon>Hexapoda</taxon>
        <taxon>Insecta</taxon>
        <taxon>Pterygota</taxon>
        <taxon>Neoptera</taxon>
        <taxon>Paraneoptera</taxon>
        <taxon>Hemiptera</taxon>
        <taxon>Sternorrhyncha</taxon>
        <taxon>Aphidomorpha</taxon>
        <taxon>Aphidoidea</taxon>
        <taxon>Aphididae</taxon>
        <taxon>Lachninae</taxon>
        <taxon>Cinara</taxon>
    </lineage>
</organism>
<name>A0A5E4NP93_9HEMI</name>
<dbReference type="OrthoDB" id="6625894at2759"/>
<dbReference type="EMBL" id="CABPRJ010002368">
    <property type="protein sequence ID" value="VVC43236.1"/>
    <property type="molecule type" value="Genomic_DNA"/>
</dbReference>
<gene>
    <name evidence="1" type="ORF">CINCED_3A011484</name>
</gene>
<proteinExistence type="predicted"/>
<dbReference type="Proteomes" id="UP000325440">
    <property type="component" value="Unassembled WGS sequence"/>
</dbReference>
<sequence length="79" mass="9401">MLDLALVTSFINDQRLQWLSNIMRKGENKTVRAALVWTPEWKRPRGRPRKRWIDVVEEDLKTLGVENWREIVQDRGGEV</sequence>
<keyword evidence="2" id="KW-1185">Reference proteome</keyword>
<accession>A0A5E4NP93</accession>
<reference evidence="1 2" key="1">
    <citation type="submission" date="2019-08" db="EMBL/GenBank/DDBJ databases">
        <authorList>
            <person name="Alioto T."/>
            <person name="Alioto T."/>
            <person name="Gomez Garrido J."/>
        </authorList>
    </citation>
    <scope>NUCLEOTIDE SEQUENCE [LARGE SCALE GENOMIC DNA]</scope>
</reference>
<evidence type="ECO:0000313" key="2">
    <source>
        <dbReference type="Proteomes" id="UP000325440"/>
    </source>
</evidence>